<feature type="compositionally biased region" description="Polar residues" evidence="1">
    <location>
        <begin position="136"/>
        <end position="151"/>
    </location>
</feature>
<evidence type="ECO:0000313" key="2">
    <source>
        <dbReference type="EMBL" id="CAK7217958.1"/>
    </source>
</evidence>
<keyword evidence="3" id="KW-1185">Reference proteome</keyword>
<reference evidence="2 3" key="1">
    <citation type="submission" date="2024-01" db="EMBL/GenBank/DDBJ databases">
        <authorList>
            <person name="Allen C."/>
            <person name="Tagirdzhanova G."/>
        </authorList>
    </citation>
    <scope>NUCLEOTIDE SEQUENCE [LARGE SCALE GENOMIC DNA]</scope>
</reference>
<dbReference type="EMBL" id="CAWUHC010000022">
    <property type="protein sequence ID" value="CAK7217958.1"/>
    <property type="molecule type" value="Genomic_DNA"/>
</dbReference>
<organism evidence="2 3">
    <name type="scientific">Sporothrix bragantina</name>
    <dbReference type="NCBI Taxonomy" id="671064"/>
    <lineage>
        <taxon>Eukaryota</taxon>
        <taxon>Fungi</taxon>
        <taxon>Dikarya</taxon>
        <taxon>Ascomycota</taxon>
        <taxon>Pezizomycotina</taxon>
        <taxon>Sordariomycetes</taxon>
        <taxon>Sordariomycetidae</taxon>
        <taxon>Ophiostomatales</taxon>
        <taxon>Ophiostomataceae</taxon>
        <taxon>Sporothrix</taxon>
    </lineage>
</organism>
<feature type="compositionally biased region" description="Gly residues" evidence="1">
    <location>
        <begin position="185"/>
        <end position="195"/>
    </location>
</feature>
<name>A0ABP0BEI2_9PEZI</name>
<feature type="compositionally biased region" description="Acidic residues" evidence="1">
    <location>
        <begin position="78"/>
        <end position="99"/>
    </location>
</feature>
<feature type="compositionally biased region" description="Gly residues" evidence="1">
    <location>
        <begin position="58"/>
        <end position="73"/>
    </location>
</feature>
<protein>
    <submittedName>
        <fullName evidence="2">Uncharacterized protein</fullName>
    </submittedName>
</protein>
<feature type="region of interest" description="Disordered" evidence="1">
    <location>
        <begin position="1"/>
        <end position="222"/>
    </location>
</feature>
<proteinExistence type="predicted"/>
<accession>A0ABP0BEI2</accession>
<feature type="compositionally biased region" description="Polar residues" evidence="1">
    <location>
        <begin position="28"/>
        <end position="39"/>
    </location>
</feature>
<comment type="caution">
    <text evidence="2">The sequence shown here is derived from an EMBL/GenBank/DDBJ whole genome shotgun (WGS) entry which is preliminary data.</text>
</comment>
<gene>
    <name evidence="2" type="ORF">SBRCBS47491_003343</name>
</gene>
<feature type="compositionally biased region" description="Polar residues" evidence="1">
    <location>
        <begin position="1"/>
        <end position="21"/>
    </location>
</feature>
<evidence type="ECO:0000313" key="3">
    <source>
        <dbReference type="Proteomes" id="UP001642406"/>
    </source>
</evidence>
<sequence length="464" mass="48580">MSVPSTPRHSRQSTMDFQSPSLERRQSKASSFNEPSTPTHHLHPSFSHGDGLDVFSSGGMGGMSGGNGMGGMGNLADELADAFSDGEEVDEYYDDDEVEAQLQEMGGGGLGSSGDAPPDISLSEVEQGADHDASKEGTSGAVNGAGQTQRDSGVDVASPTSPRSGGPTNGQARGRNASLSLPSTNGGGAGGGGGGRRGHKRVGSQYDGSEYGSDSDLESPGMPTSLVAKIDAVESLARRGTEDNGSPTDGVCKRLVEELRDLGSQSGVEGGASRLITAHSALTTHLTHQTRQLHALAFPLFSPLAGAMPPPLVGIAVTRNGADSDDDDEEEPEDDLMPMLASLADQMPRPSTAACQSLGALHGLTSDLVSTLNYLSDTLHMARQTTNTATRRLRSAKELVAELRRDEELREEGERWLARGNWNERLKQRECAHVCGDVVGGFEEVCNGWRARLLAQAEAAQASA</sequence>
<evidence type="ECO:0000256" key="1">
    <source>
        <dbReference type="SAM" id="MobiDB-lite"/>
    </source>
</evidence>
<dbReference type="Proteomes" id="UP001642406">
    <property type="component" value="Unassembled WGS sequence"/>
</dbReference>